<evidence type="ECO:0000313" key="1">
    <source>
        <dbReference type="EMBL" id="QBD77752.1"/>
    </source>
</evidence>
<proteinExistence type="predicted"/>
<dbReference type="PANTHER" id="PTHR35787">
    <property type="entry name" value="GLYCEROL UPTAKE OPERON ANTITERMINATOR REGULATORY PROTEIN"/>
    <property type="match status" value="1"/>
</dbReference>
<dbReference type="Pfam" id="PF04309">
    <property type="entry name" value="G3P_antiterm"/>
    <property type="match status" value="1"/>
</dbReference>
<dbReference type="Gene3D" id="3.20.20.70">
    <property type="entry name" value="Aldolase class I"/>
    <property type="match status" value="1"/>
</dbReference>
<name>A0A4P6JRD2_KTERU</name>
<dbReference type="InterPro" id="IPR006699">
    <property type="entry name" value="GlpP"/>
</dbReference>
<gene>
    <name evidence="1" type="ORF">EPA93_17830</name>
</gene>
<dbReference type="GO" id="GO:0006071">
    <property type="term" value="P:glycerol metabolic process"/>
    <property type="evidence" value="ECO:0007669"/>
    <property type="project" value="InterPro"/>
</dbReference>
<evidence type="ECO:0008006" key="3">
    <source>
        <dbReference type="Google" id="ProtNLM"/>
    </source>
</evidence>
<dbReference type="PIRSF" id="PIRSF016897">
    <property type="entry name" value="GlpP"/>
    <property type="match status" value="1"/>
</dbReference>
<keyword evidence="2" id="KW-1185">Reference proteome</keyword>
<dbReference type="Proteomes" id="UP000290365">
    <property type="component" value="Chromosome"/>
</dbReference>
<accession>A0A4P6JRD2</accession>
<reference evidence="1 2" key="1">
    <citation type="submission" date="2019-01" db="EMBL/GenBank/DDBJ databases">
        <title>Ktedonosporobacter rubrisoli SCAWS-G2.</title>
        <authorList>
            <person name="Huang Y."/>
            <person name="Yan B."/>
        </authorList>
    </citation>
    <scope>NUCLEOTIDE SEQUENCE [LARGE SCALE GENOMIC DNA]</scope>
    <source>
        <strain evidence="1 2">SCAWS-G2</strain>
    </source>
</reference>
<protein>
    <recommendedName>
        <fullName evidence="3">Glycerol-3-phosphate responsive antiterminator</fullName>
    </recommendedName>
</protein>
<dbReference type="PANTHER" id="PTHR35787:SF1">
    <property type="entry name" value="GLYCEROL UPTAKE OPERON ANTITERMINATOR REGULATORY PROTEIN"/>
    <property type="match status" value="1"/>
</dbReference>
<dbReference type="KEGG" id="kbs:EPA93_17830"/>
<dbReference type="GO" id="GO:0006355">
    <property type="term" value="P:regulation of DNA-templated transcription"/>
    <property type="evidence" value="ECO:0007669"/>
    <property type="project" value="InterPro"/>
</dbReference>
<dbReference type="OrthoDB" id="152569at2"/>
<sequence>MRGLRALLFLTAKARCSMLVRQIQLLPDRLAQHKTIPIVENRLQFMQVLRLQQVNSILLRHCDLFDFTPLLGQAHQRSLAIYINVDQLDGIYPDEAGLGLLAQYFHVAGIMSNNPRILALGKAIGLETIQRMFAVDSTGLETALQSVVAQHVDMLNISPAPVIPYVIKSLSRPLPVPFIGSGLLQTRQQLQAVLDAGAAGIAVARSELWR</sequence>
<dbReference type="AlphaFoldDB" id="A0A4P6JRD2"/>
<evidence type="ECO:0000313" key="2">
    <source>
        <dbReference type="Proteomes" id="UP000290365"/>
    </source>
</evidence>
<organism evidence="1 2">
    <name type="scientific">Ktedonosporobacter rubrisoli</name>
    <dbReference type="NCBI Taxonomy" id="2509675"/>
    <lineage>
        <taxon>Bacteria</taxon>
        <taxon>Bacillati</taxon>
        <taxon>Chloroflexota</taxon>
        <taxon>Ktedonobacteria</taxon>
        <taxon>Ktedonobacterales</taxon>
        <taxon>Ktedonosporobacteraceae</taxon>
        <taxon>Ktedonosporobacter</taxon>
    </lineage>
</organism>
<dbReference type="InterPro" id="IPR013785">
    <property type="entry name" value="Aldolase_TIM"/>
</dbReference>
<dbReference type="EMBL" id="CP035758">
    <property type="protein sequence ID" value="QBD77752.1"/>
    <property type="molecule type" value="Genomic_DNA"/>
</dbReference>
<dbReference type="SUPFAM" id="SSF110391">
    <property type="entry name" value="GlpP-like"/>
    <property type="match status" value="1"/>
</dbReference>